<evidence type="ECO:0000256" key="3">
    <source>
        <dbReference type="ARBA" id="ARBA00023125"/>
    </source>
</evidence>
<accession>A0ABZ2K0P0</accession>
<dbReference type="Gene3D" id="1.10.10.10">
    <property type="entry name" value="Winged helix-like DNA-binding domain superfamily/Winged helix DNA-binding domain"/>
    <property type="match status" value="1"/>
</dbReference>
<dbReference type="PANTHER" id="PTHR30537">
    <property type="entry name" value="HTH-TYPE TRANSCRIPTIONAL REGULATOR"/>
    <property type="match status" value="1"/>
</dbReference>
<evidence type="ECO:0000256" key="1">
    <source>
        <dbReference type="ARBA" id="ARBA00009437"/>
    </source>
</evidence>
<dbReference type="Pfam" id="PF03466">
    <property type="entry name" value="LysR_substrate"/>
    <property type="match status" value="1"/>
</dbReference>
<dbReference type="Proteomes" id="UP001379533">
    <property type="component" value="Chromosome"/>
</dbReference>
<dbReference type="InterPro" id="IPR036390">
    <property type="entry name" value="WH_DNA-bd_sf"/>
</dbReference>
<evidence type="ECO:0000256" key="2">
    <source>
        <dbReference type="ARBA" id="ARBA00023015"/>
    </source>
</evidence>
<dbReference type="SUPFAM" id="SSF53850">
    <property type="entry name" value="Periplasmic binding protein-like II"/>
    <property type="match status" value="1"/>
</dbReference>
<feature type="domain" description="HTH lysR-type" evidence="5">
    <location>
        <begin position="8"/>
        <end position="65"/>
    </location>
</feature>
<keyword evidence="2" id="KW-0805">Transcription regulation</keyword>
<dbReference type="Pfam" id="PF00126">
    <property type="entry name" value="HTH_1"/>
    <property type="match status" value="1"/>
</dbReference>
<dbReference type="InterPro" id="IPR036388">
    <property type="entry name" value="WH-like_DNA-bd_sf"/>
</dbReference>
<evidence type="ECO:0000313" key="6">
    <source>
        <dbReference type="EMBL" id="WXA92308.1"/>
    </source>
</evidence>
<dbReference type="EMBL" id="CP089982">
    <property type="protein sequence ID" value="WXA92308.1"/>
    <property type="molecule type" value="Genomic_DNA"/>
</dbReference>
<dbReference type="PROSITE" id="PS50931">
    <property type="entry name" value="HTH_LYSR"/>
    <property type="match status" value="1"/>
</dbReference>
<evidence type="ECO:0000256" key="4">
    <source>
        <dbReference type="ARBA" id="ARBA00023163"/>
    </source>
</evidence>
<keyword evidence="7" id="KW-1185">Reference proteome</keyword>
<dbReference type="InterPro" id="IPR058163">
    <property type="entry name" value="LysR-type_TF_proteobact-type"/>
</dbReference>
<keyword evidence="4" id="KW-0804">Transcription</keyword>
<comment type="similarity">
    <text evidence="1">Belongs to the LysR transcriptional regulatory family.</text>
</comment>
<dbReference type="PANTHER" id="PTHR30537:SF3">
    <property type="entry name" value="TRANSCRIPTIONAL REGULATORY PROTEIN"/>
    <property type="match status" value="1"/>
</dbReference>
<dbReference type="SUPFAM" id="SSF46785">
    <property type="entry name" value="Winged helix' DNA-binding domain"/>
    <property type="match status" value="1"/>
</dbReference>
<proteinExistence type="inferred from homology"/>
<reference evidence="6 7" key="1">
    <citation type="submission" date="2021-12" db="EMBL/GenBank/DDBJ databases">
        <title>Discovery of the Pendulisporaceae a myxobacterial family with distinct sporulation behavior and unique specialized metabolism.</title>
        <authorList>
            <person name="Garcia R."/>
            <person name="Popoff A."/>
            <person name="Bader C.D."/>
            <person name="Loehr J."/>
            <person name="Walesch S."/>
            <person name="Walt C."/>
            <person name="Boldt J."/>
            <person name="Bunk B."/>
            <person name="Haeckl F.J.F.P.J."/>
            <person name="Gunesch A.P."/>
            <person name="Birkelbach J."/>
            <person name="Nuebel U."/>
            <person name="Pietschmann T."/>
            <person name="Bach T."/>
            <person name="Mueller R."/>
        </authorList>
    </citation>
    <scope>NUCLEOTIDE SEQUENCE [LARGE SCALE GENOMIC DNA]</scope>
    <source>
        <strain evidence="6 7">MSr12523</strain>
    </source>
</reference>
<evidence type="ECO:0000259" key="5">
    <source>
        <dbReference type="PROSITE" id="PS50931"/>
    </source>
</evidence>
<gene>
    <name evidence="6" type="ORF">LZC95_38365</name>
</gene>
<protein>
    <submittedName>
        <fullName evidence="6">LysR family transcriptional regulator</fullName>
    </submittedName>
</protein>
<dbReference type="RefSeq" id="WP_394842925.1">
    <property type="nucleotide sequence ID" value="NZ_CP089982.1"/>
</dbReference>
<dbReference type="InterPro" id="IPR005119">
    <property type="entry name" value="LysR_subst-bd"/>
</dbReference>
<sequence>MEGSPRTLDWNDVRYFLAVARTRRLAKAAKVLGVDQTTVGRRIAALEERFRVALFLRTPAGWELTSAGERVLQSAQRMAEAAEELSAQAIAEDGRIEGLVRIATSDTIAEYSVVPAIRAVQARYPAIRVVVNTGFARVDLLRGEADLAIRLVRPTDPRLACRKLAERSFRLYASREYVRQRGTPDSLLGQPIVTYDEAIRLGGQPFQLLQTEGLHVAFQANSARVMMAAAIAGIGITQLPDYVGDAMPQLVHVLPSFDKPYRIWLVVPQAKRRVAAIRAVSDAIREVFSAAPST</sequence>
<keyword evidence="3" id="KW-0238">DNA-binding</keyword>
<name>A0ABZ2K0P0_9BACT</name>
<organism evidence="6 7">
    <name type="scientific">Pendulispora brunnea</name>
    <dbReference type="NCBI Taxonomy" id="2905690"/>
    <lineage>
        <taxon>Bacteria</taxon>
        <taxon>Pseudomonadati</taxon>
        <taxon>Myxococcota</taxon>
        <taxon>Myxococcia</taxon>
        <taxon>Myxococcales</taxon>
        <taxon>Sorangiineae</taxon>
        <taxon>Pendulisporaceae</taxon>
        <taxon>Pendulispora</taxon>
    </lineage>
</organism>
<evidence type="ECO:0000313" key="7">
    <source>
        <dbReference type="Proteomes" id="UP001379533"/>
    </source>
</evidence>
<dbReference type="Gene3D" id="3.40.190.290">
    <property type="match status" value="1"/>
</dbReference>
<dbReference type="InterPro" id="IPR000847">
    <property type="entry name" value="LysR_HTH_N"/>
</dbReference>